<accession>A0A223HV10</accession>
<keyword evidence="1 2" id="KW-0663">Pyridoxal phosphate</keyword>
<organism evidence="6 7">
    <name type="scientific">Thermoanaerobacterium thermosaccharolyticum</name>
    <name type="common">Clostridium thermosaccharolyticum</name>
    <dbReference type="NCBI Taxonomy" id="1517"/>
    <lineage>
        <taxon>Bacteria</taxon>
        <taxon>Bacillati</taxon>
        <taxon>Bacillota</taxon>
        <taxon>Clostridia</taxon>
        <taxon>Thermoanaerobacterales</taxon>
        <taxon>Thermoanaerobacteraceae</taxon>
        <taxon>Thermoanaerobacterium</taxon>
    </lineage>
</organism>
<evidence type="ECO:0000256" key="2">
    <source>
        <dbReference type="HAMAP-Rule" id="MF_02087"/>
    </source>
</evidence>
<dbReference type="PANTHER" id="PTHR10146:SF14">
    <property type="entry name" value="PYRIDOXAL PHOSPHATE HOMEOSTASIS PROTEIN"/>
    <property type="match status" value="1"/>
</dbReference>
<evidence type="ECO:0000256" key="3">
    <source>
        <dbReference type="PIRSR" id="PIRSR004848-1"/>
    </source>
</evidence>
<dbReference type="HAMAP" id="MF_02087">
    <property type="entry name" value="PLP_homeostasis"/>
    <property type="match status" value="1"/>
</dbReference>
<sequence>MDIRLNLEEIKNNIEVHARKVNRNPDDILIMAVTKTVDVERIQEAIDNGITDIGENKVQELIDKYPALREKVQFHFIGHLQTNKVKYIIDKVKMIHSLDSIHLAQEINKRAHSNNIVMDCLVEVNIGSEESKYGIDPLNVMDFIKSLESFDNIRIRGLMTVAPFVEPEKVRPYFKMMKELFDCAKSINQKNVDFKYLSMGMTNDYTVAVEEGSNIVRIGTGIFGKRLYNMEVK</sequence>
<reference evidence="6 7" key="1">
    <citation type="submission" date="2016-08" db="EMBL/GenBank/DDBJ databases">
        <title>A novel genetic cassette of butanologenic Thermoanaerobacterium thermosaccharolyticum that directly convert cellulose to butanol.</title>
        <authorList>
            <person name="Li T."/>
            <person name="He J."/>
        </authorList>
    </citation>
    <scope>NUCLEOTIDE SEQUENCE [LARGE SCALE GENOMIC DNA]</scope>
    <source>
        <strain evidence="6 7">TG57</strain>
    </source>
</reference>
<evidence type="ECO:0000313" key="6">
    <source>
        <dbReference type="EMBL" id="AST56290.1"/>
    </source>
</evidence>
<comment type="similarity">
    <text evidence="2 4">Belongs to the pyridoxal phosphate-binding protein YggS/PROSC family.</text>
</comment>
<dbReference type="GO" id="GO:0030170">
    <property type="term" value="F:pyridoxal phosphate binding"/>
    <property type="evidence" value="ECO:0007669"/>
    <property type="project" value="UniProtKB-UniRule"/>
</dbReference>
<dbReference type="InterPro" id="IPR029066">
    <property type="entry name" value="PLP-binding_barrel"/>
</dbReference>
<dbReference type="PANTHER" id="PTHR10146">
    <property type="entry name" value="PROLINE SYNTHETASE CO-TRANSCRIBED BACTERIAL HOMOLOG PROTEIN"/>
    <property type="match status" value="1"/>
</dbReference>
<evidence type="ECO:0000256" key="4">
    <source>
        <dbReference type="RuleBase" id="RU004514"/>
    </source>
</evidence>
<dbReference type="PROSITE" id="PS01211">
    <property type="entry name" value="UPF0001"/>
    <property type="match status" value="1"/>
</dbReference>
<proteinExistence type="inferred from homology"/>
<gene>
    <name evidence="6" type="ORF">Thert_00028</name>
</gene>
<dbReference type="FunFam" id="3.20.20.10:FF:000018">
    <property type="entry name" value="Pyridoxal phosphate homeostasis protein"/>
    <property type="match status" value="1"/>
</dbReference>
<evidence type="ECO:0000256" key="1">
    <source>
        <dbReference type="ARBA" id="ARBA00022898"/>
    </source>
</evidence>
<dbReference type="EMBL" id="CP016893">
    <property type="protein sequence ID" value="AST56290.1"/>
    <property type="molecule type" value="Genomic_DNA"/>
</dbReference>
<dbReference type="SUPFAM" id="SSF51419">
    <property type="entry name" value="PLP-binding barrel"/>
    <property type="match status" value="1"/>
</dbReference>
<protein>
    <recommendedName>
        <fullName evidence="2">Pyridoxal phosphate homeostasis protein</fullName>
        <shortName evidence="2">PLP homeostasis protein</shortName>
    </recommendedName>
</protein>
<dbReference type="NCBIfam" id="TIGR00044">
    <property type="entry name" value="YggS family pyridoxal phosphate-dependent enzyme"/>
    <property type="match status" value="1"/>
</dbReference>
<dbReference type="RefSeq" id="WP_094396633.1">
    <property type="nucleotide sequence ID" value="NZ_CP016893.1"/>
</dbReference>
<name>A0A223HV10_THETR</name>
<dbReference type="InterPro" id="IPR011078">
    <property type="entry name" value="PyrdxlP_homeostasis"/>
</dbReference>
<feature type="domain" description="Alanine racemase N-terminal" evidence="5">
    <location>
        <begin position="6"/>
        <end position="225"/>
    </location>
</feature>
<comment type="function">
    <text evidence="2">Pyridoxal 5'-phosphate (PLP)-binding protein, which is involved in PLP homeostasis.</text>
</comment>
<comment type="cofactor">
    <cofactor evidence="3">
        <name>pyridoxal 5'-phosphate</name>
        <dbReference type="ChEBI" id="CHEBI:597326"/>
    </cofactor>
</comment>
<evidence type="ECO:0000259" key="5">
    <source>
        <dbReference type="Pfam" id="PF01168"/>
    </source>
</evidence>
<dbReference type="Proteomes" id="UP000214975">
    <property type="component" value="Chromosome"/>
</dbReference>
<dbReference type="AlphaFoldDB" id="A0A223HV10"/>
<feature type="modified residue" description="N6-(pyridoxal phosphate)lysine" evidence="2 3">
    <location>
        <position position="35"/>
    </location>
</feature>
<dbReference type="Pfam" id="PF01168">
    <property type="entry name" value="Ala_racemase_N"/>
    <property type="match status" value="1"/>
</dbReference>
<dbReference type="PIRSF" id="PIRSF004848">
    <property type="entry name" value="YBL036c_PLPDEIII"/>
    <property type="match status" value="1"/>
</dbReference>
<dbReference type="CDD" id="cd00635">
    <property type="entry name" value="PLPDE_III_YBL036c_like"/>
    <property type="match status" value="1"/>
</dbReference>
<dbReference type="InterPro" id="IPR001608">
    <property type="entry name" value="Ala_racemase_N"/>
</dbReference>
<evidence type="ECO:0000313" key="7">
    <source>
        <dbReference type="Proteomes" id="UP000214975"/>
    </source>
</evidence>
<dbReference type="Gene3D" id="3.20.20.10">
    <property type="entry name" value="Alanine racemase"/>
    <property type="match status" value="1"/>
</dbReference>